<comment type="caution">
    <text evidence="1">The sequence shown here is derived from an EMBL/GenBank/DDBJ whole genome shotgun (WGS) entry which is preliminary data.</text>
</comment>
<dbReference type="EMBL" id="LGRX02007970">
    <property type="protein sequence ID" value="KAK3274071.1"/>
    <property type="molecule type" value="Genomic_DNA"/>
</dbReference>
<evidence type="ECO:0000313" key="2">
    <source>
        <dbReference type="Proteomes" id="UP001190700"/>
    </source>
</evidence>
<evidence type="ECO:0000313" key="1">
    <source>
        <dbReference type="EMBL" id="KAK3274071.1"/>
    </source>
</evidence>
<protein>
    <submittedName>
        <fullName evidence="1">Uncharacterized protein</fullName>
    </submittedName>
</protein>
<gene>
    <name evidence="1" type="ORF">CYMTET_17727</name>
</gene>
<dbReference type="AlphaFoldDB" id="A0AAE0GAW1"/>
<proteinExistence type="predicted"/>
<name>A0AAE0GAW1_9CHLO</name>
<dbReference type="Proteomes" id="UP001190700">
    <property type="component" value="Unassembled WGS sequence"/>
</dbReference>
<reference evidence="1 2" key="1">
    <citation type="journal article" date="2015" name="Genome Biol. Evol.">
        <title>Comparative Genomics of a Bacterivorous Green Alga Reveals Evolutionary Causalities and Consequences of Phago-Mixotrophic Mode of Nutrition.</title>
        <authorList>
            <person name="Burns J.A."/>
            <person name="Paasch A."/>
            <person name="Narechania A."/>
            <person name="Kim E."/>
        </authorList>
    </citation>
    <scope>NUCLEOTIDE SEQUENCE [LARGE SCALE GENOMIC DNA]</scope>
    <source>
        <strain evidence="1 2">PLY_AMNH</strain>
    </source>
</reference>
<keyword evidence="2" id="KW-1185">Reference proteome</keyword>
<sequence length="133" mass="15200">MREYNEAVELIARERKIAQAPRKSNPIEILPDMPMYRVDPTRCSLRHKYPKIVSLTDVHYAELLHAVHQSWVAMKEALDEFNSSLAETLEAAREVENDDVVETSLLELMGGDLDAGVAVIESEEEVEEFEEEE</sequence>
<accession>A0AAE0GAW1</accession>
<organism evidence="1 2">
    <name type="scientific">Cymbomonas tetramitiformis</name>
    <dbReference type="NCBI Taxonomy" id="36881"/>
    <lineage>
        <taxon>Eukaryota</taxon>
        <taxon>Viridiplantae</taxon>
        <taxon>Chlorophyta</taxon>
        <taxon>Pyramimonadophyceae</taxon>
        <taxon>Pyramimonadales</taxon>
        <taxon>Pyramimonadaceae</taxon>
        <taxon>Cymbomonas</taxon>
    </lineage>
</organism>